<dbReference type="STRING" id="472175.EL18_01934"/>
<dbReference type="PANTHER" id="PTHR30055:SF234">
    <property type="entry name" value="HTH-TYPE TRANSCRIPTIONAL REGULATOR BETI"/>
    <property type="match status" value="1"/>
</dbReference>
<proteinExistence type="predicted"/>
<dbReference type="GO" id="GO:0000976">
    <property type="term" value="F:transcription cis-regulatory region binding"/>
    <property type="evidence" value="ECO:0007669"/>
    <property type="project" value="TreeGrafter"/>
</dbReference>
<evidence type="ECO:0000256" key="2">
    <source>
        <dbReference type="ARBA" id="ARBA00023125"/>
    </source>
</evidence>
<dbReference type="SUPFAM" id="SSF46689">
    <property type="entry name" value="Homeodomain-like"/>
    <property type="match status" value="1"/>
</dbReference>
<dbReference type="SUPFAM" id="SSF48498">
    <property type="entry name" value="Tetracyclin repressor-like, C-terminal domain"/>
    <property type="match status" value="1"/>
</dbReference>
<dbReference type="EMBL" id="JMQM01000001">
    <property type="protein sequence ID" value="KFB10893.1"/>
    <property type="molecule type" value="Genomic_DNA"/>
</dbReference>
<dbReference type="Pfam" id="PF17939">
    <property type="entry name" value="TetR_C_30"/>
    <property type="match status" value="1"/>
</dbReference>
<dbReference type="PATRIC" id="fig|472175.3.peg.1939"/>
<dbReference type="AlphaFoldDB" id="A0A084UD57"/>
<dbReference type="OrthoDB" id="2356263at2"/>
<comment type="caution">
    <text evidence="6">The sequence shown here is derived from an EMBL/GenBank/DDBJ whole genome shotgun (WGS) entry which is preliminary data.</text>
</comment>
<reference evidence="6 7" key="1">
    <citation type="submission" date="2014-05" db="EMBL/GenBank/DDBJ databases">
        <title>Draft Genome Sequence of Nitratireductor basaltis Strain UMTGB225, A Marine Bacterium Isolated from Green Barrel Tunicate.</title>
        <authorList>
            <person name="Gan H.Y."/>
        </authorList>
    </citation>
    <scope>NUCLEOTIDE SEQUENCE [LARGE SCALE GENOMIC DNA]</scope>
    <source>
        <strain evidence="6 7">UMTGB225</strain>
    </source>
</reference>
<dbReference type="InterPro" id="IPR009057">
    <property type="entry name" value="Homeodomain-like_sf"/>
</dbReference>
<evidence type="ECO:0000256" key="1">
    <source>
        <dbReference type="ARBA" id="ARBA00023015"/>
    </source>
</evidence>
<dbReference type="PANTHER" id="PTHR30055">
    <property type="entry name" value="HTH-TYPE TRANSCRIPTIONAL REGULATOR RUTR"/>
    <property type="match status" value="1"/>
</dbReference>
<accession>A0A084UD57</accession>
<dbReference type="InterPro" id="IPR041586">
    <property type="entry name" value="PsrA_TetR_C"/>
</dbReference>
<protein>
    <submittedName>
        <fullName evidence="6">TetR family transcription factor</fullName>
    </submittedName>
</protein>
<evidence type="ECO:0000256" key="3">
    <source>
        <dbReference type="ARBA" id="ARBA00023163"/>
    </source>
</evidence>
<keyword evidence="2 4" id="KW-0238">DNA-binding</keyword>
<dbReference type="RefSeq" id="WP_051913971.1">
    <property type="nucleotide sequence ID" value="NZ_JMQM01000001.1"/>
</dbReference>
<dbReference type="PRINTS" id="PR00455">
    <property type="entry name" value="HTHTETR"/>
</dbReference>
<dbReference type="InterPro" id="IPR036271">
    <property type="entry name" value="Tet_transcr_reg_TetR-rel_C_sf"/>
</dbReference>
<feature type="domain" description="HTH tetR-type" evidence="5">
    <location>
        <begin position="14"/>
        <end position="74"/>
    </location>
</feature>
<evidence type="ECO:0000313" key="6">
    <source>
        <dbReference type="EMBL" id="KFB10893.1"/>
    </source>
</evidence>
<name>A0A084UD57_9HYPH</name>
<gene>
    <name evidence="6" type="ORF">EL18_01934</name>
</gene>
<evidence type="ECO:0000256" key="4">
    <source>
        <dbReference type="PROSITE-ProRule" id="PRU00335"/>
    </source>
</evidence>
<evidence type="ECO:0000313" key="7">
    <source>
        <dbReference type="Proteomes" id="UP000053675"/>
    </source>
</evidence>
<dbReference type="Proteomes" id="UP000053675">
    <property type="component" value="Unassembled WGS sequence"/>
</dbReference>
<keyword evidence="1" id="KW-0805">Transcription regulation</keyword>
<dbReference type="InterPro" id="IPR050109">
    <property type="entry name" value="HTH-type_TetR-like_transc_reg"/>
</dbReference>
<dbReference type="GO" id="GO:0003700">
    <property type="term" value="F:DNA-binding transcription factor activity"/>
    <property type="evidence" value="ECO:0007669"/>
    <property type="project" value="TreeGrafter"/>
</dbReference>
<keyword evidence="3" id="KW-0804">Transcription</keyword>
<keyword evidence="7" id="KW-1185">Reference proteome</keyword>
<feature type="DNA-binding region" description="H-T-H motif" evidence="4">
    <location>
        <begin position="37"/>
        <end position="56"/>
    </location>
</feature>
<organism evidence="6 7">
    <name type="scientific">Nitratireductor basaltis</name>
    <dbReference type="NCBI Taxonomy" id="472175"/>
    <lineage>
        <taxon>Bacteria</taxon>
        <taxon>Pseudomonadati</taxon>
        <taxon>Pseudomonadota</taxon>
        <taxon>Alphaproteobacteria</taxon>
        <taxon>Hyphomicrobiales</taxon>
        <taxon>Phyllobacteriaceae</taxon>
        <taxon>Nitratireductor</taxon>
    </lineage>
</organism>
<dbReference type="PROSITE" id="PS50977">
    <property type="entry name" value="HTH_TETR_2"/>
    <property type="match status" value="1"/>
</dbReference>
<dbReference type="eggNOG" id="COG1309">
    <property type="taxonomic scope" value="Bacteria"/>
</dbReference>
<dbReference type="Gene3D" id="1.10.357.10">
    <property type="entry name" value="Tetracycline Repressor, domain 2"/>
    <property type="match status" value="1"/>
</dbReference>
<evidence type="ECO:0000259" key="5">
    <source>
        <dbReference type="PROSITE" id="PS50977"/>
    </source>
</evidence>
<sequence>MGFDSDSPSGTSQPSPRDRILDAAERTFAEHGIEQASLRQITTAADVNIAAVNYYYGSKEQLVFAVLDRMAERINSRRHMLLDEAEARMQAGGKAITLEEVIDIFIEPYASPGTREYGHLLLKLILNSRTTPNEVTNQLLSKHFNPFAERIIRTLKQVVPNLDEADLAWRYFFMIGAVLLGVSDAGGVGRIQYVTREQVSPDNMDKLMQQLKAFLLGGFREAAGTRKT</sequence>
<dbReference type="InterPro" id="IPR001647">
    <property type="entry name" value="HTH_TetR"/>
</dbReference>
<dbReference type="Pfam" id="PF00440">
    <property type="entry name" value="TetR_N"/>
    <property type="match status" value="1"/>
</dbReference>